<dbReference type="InterPro" id="IPR002347">
    <property type="entry name" value="SDR_fam"/>
</dbReference>
<dbReference type="PRINTS" id="PR00081">
    <property type="entry name" value="GDHRDH"/>
</dbReference>
<evidence type="ECO:0000256" key="2">
    <source>
        <dbReference type="ARBA" id="ARBA00023002"/>
    </source>
</evidence>
<protein>
    <submittedName>
        <fullName evidence="4">3-oxoacyl-ACP reductase FabG</fullName>
    </submittedName>
</protein>
<dbReference type="PRINTS" id="PR00080">
    <property type="entry name" value="SDRFAMILY"/>
</dbReference>
<gene>
    <name evidence="4" type="ORF">CJ198_07345</name>
</gene>
<proteinExistence type="inferred from homology"/>
<keyword evidence="5" id="KW-1185">Reference proteome</keyword>
<dbReference type="InterPro" id="IPR057326">
    <property type="entry name" value="KR_dom"/>
</dbReference>
<dbReference type="SUPFAM" id="SSF51735">
    <property type="entry name" value="NAD(P)-binding Rossmann-fold domains"/>
    <property type="match status" value="1"/>
</dbReference>
<name>A0A2N6PHK6_9MICO</name>
<organism evidence="4 5">
    <name type="scientific">Brevibacterium luteolum</name>
    <dbReference type="NCBI Taxonomy" id="199591"/>
    <lineage>
        <taxon>Bacteria</taxon>
        <taxon>Bacillati</taxon>
        <taxon>Actinomycetota</taxon>
        <taxon>Actinomycetes</taxon>
        <taxon>Micrococcales</taxon>
        <taxon>Brevibacteriaceae</taxon>
        <taxon>Brevibacterium</taxon>
    </lineage>
</organism>
<dbReference type="AlphaFoldDB" id="A0A2N6PHK6"/>
<dbReference type="Gene3D" id="3.40.50.720">
    <property type="entry name" value="NAD(P)-binding Rossmann-like Domain"/>
    <property type="match status" value="1"/>
</dbReference>
<comment type="similarity">
    <text evidence="1">Belongs to the short-chain dehydrogenases/reductases (SDR) family.</text>
</comment>
<dbReference type="EMBL" id="PNFZ01000003">
    <property type="protein sequence ID" value="PMB98175.1"/>
    <property type="molecule type" value="Genomic_DNA"/>
</dbReference>
<dbReference type="PANTHER" id="PTHR42760:SF133">
    <property type="entry name" value="3-OXOACYL-[ACYL-CARRIER-PROTEIN] REDUCTASE"/>
    <property type="match status" value="1"/>
</dbReference>
<dbReference type="Pfam" id="PF13561">
    <property type="entry name" value="adh_short_C2"/>
    <property type="match status" value="1"/>
</dbReference>
<dbReference type="InterPro" id="IPR036291">
    <property type="entry name" value="NAD(P)-bd_dom_sf"/>
</dbReference>
<accession>A0A2N6PHK6</accession>
<evidence type="ECO:0000313" key="5">
    <source>
        <dbReference type="Proteomes" id="UP000235703"/>
    </source>
</evidence>
<dbReference type="Proteomes" id="UP000235703">
    <property type="component" value="Unassembled WGS sequence"/>
</dbReference>
<dbReference type="NCBIfam" id="NF004202">
    <property type="entry name" value="PRK05653.2-2"/>
    <property type="match status" value="1"/>
</dbReference>
<evidence type="ECO:0000256" key="1">
    <source>
        <dbReference type="ARBA" id="ARBA00006484"/>
    </source>
</evidence>
<feature type="domain" description="Ketoreductase" evidence="3">
    <location>
        <begin position="8"/>
        <end position="182"/>
    </location>
</feature>
<evidence type="ECO:0000259" key="3">
    <source>
        <dbReference type="SMART" id="SM00822"/>
    </source>
</evidence>
<evidence type="ECO:0000313" key="4">
    <source>
        <dbReference type="EMBL" id="PMB98175.1"/>
    </source>
</evidence>
<dbReference type="FunFam" id="3.40.50.720:FF:000084">
    <property type="entry name" value="Short-chain dehydrogenase reductase"/>
    <property type="match status" value="1"/>
</dbReference>
<dbReference type="GO" id="GO:0016616">
    <property type="term" value="F:oxidoreductase activity, acting on the CH-OH group of donors, NAD or NADP as acceptor"/>
    <property type="evidence" value="ECO:0007669"/>
    <property type="project" value="TreeGrafter"/>
</dbReference>
<dbReference type="PANTHER" id="PTHR42760">
    <property type="entry name" value="SHORT-CHAIN DEHYDROGENASES/REDUCTASES FAMILY MEMBER"/>
    <property type="match status" value="1"/>
</dbReference>
<dbReference type="RefSeq" id="WP_102161971.1">
    <property type="nucleotide sequence ID" value="NZ_JBPKAG010000002.1"/>
</dbReference>
<keyword evidence="2" id="KW-0560">Oxidoreductase</keyword>
<dbReference type="CDD" id="cd05233">
    <property type="entry name" value="SDR_c"/>
    <property type="match status" value="1"/>
</dbReference>
<dbReference type="OrthoDB" id="4288312at2"/>
<sequence>MAGLLTGRKALVTGGTLGIGRGIAETLIEHGATVGVTGVTGDEVTAAQNDGLSAYLLDVRSRDNCEEVIASFVNDHGGLDLLSSNAGVYPQARIDEMTDEDLESIFAINTFGTVHIVQAALPALRKSQAGRIVVTSSITGNYTGFPAWSHYGATKAAQMGFVRSAAIELAADGITINAVLPGNVLTPGLKDMGEAYLKQMAAAVPLGYLGEPSDIGHTVAFLGSDGARYITGQGIVVDGGQILPESPEALAEA</sequence>
<reference evidence="4 5" key="1">
    <citation type="submission" date="2017-09" db="EMBL/GenBank/DDBJ databases">
        <title>Bacterial strain isolated from the female urinary microbiota.</title>
        <authorList>
            <person name="Thomas-White K."/>
            <person name="Kumar N."/>
            <person name="Forster S."/>
            <person name="Putonti C."/>
            <person name="Lawley T."/>
            <person name="Wolfe A.J."/>
        </authorList>
    </citation>
    <scope>NUCLEOTIDE SEQUENCE [LARGE SCALE GENOMIC DNA]</scope>
    <source>
        <strain evidence="4 5">UMB0680</strain>
    </source>
</reference>
<comment type="caution">
    <text evidence="4">The sequence shown here is derived from an EMBL/GenBank/DDBJ whole genome shotgun (WGS) entry which is preliminary data.</text>
</comment>
<dbReference type="SMART" id="SM00822">
    <property type="entry name" value="PKS_KR"/>
    <property type="match status" value="1"/>
</dbReference>